<feature type="signal peptide" evidence="1">
    <location>
        <begin position="1"/>
        <end position="21"/>
    </location>
</feature>
<proteinExistence type="predicted"/>
<protein>
    <submittedName>
        <fullName evidence="2">Uncharacterized protein</fullName>
    </submittedName>
</protein>
<organism evidence="2 3">
    <name type="scientific">Chitinophaga defluvii</name>
    <dbReference type="NCBI Taxonomy" id="3163343"/>
    <lineage>
        <taxon>Bacteria</taxon>
        <taxon>Pseudomonadati</taxon>
        <taxon>Bacteroidota</taxon>
        <taxon>Chitinophagia</taxon>
        <taxon>Chitinophagales</taxon>
        <taxon>Chitinophagaceae</taxon>
        <taxon>Chitinophaga</taxon>
    </lineage>
</organism>
<name>A0ABV2T4P5_9BACT</name>
<dbReference type="RefSeq" id="WP_354660217.1">
    <property type="nucleotide sequence ID" value="NZ_JBEXAC010000001.1"/>
</dbReference>
<evidence type="ECO:0000313" key="3">
    <source>
        <dbReference type="Proteomes" id="UP001549749"/>
    </source>
</evidence>
<gene>
    <name evidence="2" type="ORF">ABR189_09395</name>
</gene>
<keyword evidence="1" id="KW-0732">Signal</keyword>
<sequence length="640" mass="69482">MPLIALLFFYLLTANSFTAKAQEVYKAGFSRVSIEPQHYPFSLALAGYGAPREGRFSLEWIKRGAAAEGTAFTGMGNSLLKLSNNALFTAAATDSPLVWKKAGSGTDLKLIAGWGKRLYGVNTGGDVLVTNYPGKSAWKKIGTATNAVAMTVLNNVLYVANADGHVLAAAHSAAGLNWREITTLDGITGLAAYKDCLYALLSQNELWKFNPAKDTGWLKIARYNGIGYNEKISQIAIAGHRLFGCDTAKQVWIARHQTEGLMAVSAMAVSAGKQTVVMAGVDVCGFDYDVISTIKKEIAAKYHLPAAAVLINASHTHYSPLGQRYVTWNPHGQLPDNDYLFGTMKPAIIKAVGEALQNRAPATLSFGRGKTAIGRNRSLTTAPIPYDDDVDIIMAVRKDNQQKTVLFLAGCHPVFNTEPTGNVTISANYPAISRQTLESKGISHALFLQGCAGDINPKEGSHIKTGQALAADVMHVLDGQLQPVTGTISYHFDSLHFPVTPMPHDQVVAFKTANEPHVGDVEAEKNVRWANLMLKQEREGTMPATMPVYVQTINIGNWKLVGLSREVVTDYSIGIKKLWPGKLVSVAGYCNDIASYLPTSRHIQAGGYEGHGSFLWYAQPCVFPENVYETILNKIKLNNY</sequence>
<dbReference type="EMBL" id="JBEXAC010000001">
    <property type="protein sequence ID" value="MET6997582.1"/>
    <property type="molecule type" value="Genomic_DNA"/>
</dbReference>
<dbReference type="SUPFAM" id="SSF63825">
    <property type="entry name" value="YWTD domain"/>
    <property type="match status" value="1"/>
</dbReference>
<reference evidence="2 3" key="1">
    <citation type="submission" date="2024-06" db="EMBL/GenBank/DDBJ databases">
        <title>Chitinophaga defluvii sp. nov., isolated from municipal sewage.</title>
        <authorList>
            <person name="Zhang L."/>
        </authorList>
    </citation>
    <scope>NUCLEOTIDE SEQUENCE [LARGE SCALE GENOMIC DNA]</scope>
    <source>
        <strain evidence="2 3">H8</strain>
    </source>
</reference>
<dbReference type="Proteomes" id="UP001549749">
    <property type="component" value="Unassembled WGS sequence"/>
</dbReference>
<evidence type="ECO:0000313" key="2">
    <source>
        <dbReference type="EMBL" id="MET6997582.1"/>
    </source>
</evidence>
<accession>A0ABV2T4P5</accession>
<comment type="caution">
    <text evidence="2">The sequence shown here is derived from an EMBL/GenBank/DDBJ whole genome shotgun (WGS) entry which is preliminary data.</text>
</comment>
<keyword evidence="3" id="KW-1185">Reference proteome</keyword>
<feature type="chain" id="PRO_5046947364" evidence="1">
    <location>
        <begin position="22"/>
        <end position="640"/>
    </location>
</feature>
<evidence type="ECO:0000256" key="1">
    <source>
        <dbReference type="SAM" id="SignalP"/>
    </source>
</evidence>
<dbReference type="Gene3D" id="2.130.10.10">
    <property type="entry name" value="YVTN repeat-like/Quinoprotein amine dehydrogenase"/>
    <property type="match status" value="1"/>
</dbReference>
<dbReference type="InterPro" id="IPR015943">
    <property type="entry name" value="WD40/YVTN_repeat-like_dom_sf"/>
</dbReference>